<keyword evidence="11" id="KW-0175">Coiled coil</keyword>
<keyword evidence="13" id="KW-0732">Signal</keyword>
<evidence type="ECO:0000256" key="6">
    <source>
        <dbReference type="ARBA" id="ARBA00023159"/>
    </source>
</evidence>
<dbReference type="FunFam" id="1.10.246.20:FF:000002">
    <property type="entry name" value="Mediator of RNA polymerase II transcription subunit 15"/>
    <property type="match status" value="1"/>
</dbReference>
<feature type="domain" description="Mediator of RNA polymerase II transcription subunit 15 N-terminal" evidence="14">
    <location>
        <begin position="21"/>
        <end position="72"/>
    </location>
</feature>
<evidence type="ECO:0000256" key="5">
    <source>
        <dbReference type="ARBA" id="ARBA00023015"/>
    </source>
</evidence>
<name>A0A6M2D9P7_RHIMP</name>
<dbReference type="InterPro" id="IPR036529">
    <property type="entry name" value="KIX_dom_sf"/>
</dbReference>
<dbReference type="OrthoDB" id="10055322at2759"/>
<dbReference type="GO" id="GO:0006355">
    <property type="term" value="P:regulation of DNA-templated transcription"/>
    <property type="evidence" value="ECO:0007669"/>
    <property type="project" value="InterPro"/>
</dbReference>
<gene>
    <name evidence="10" type="primary">MED15</name>
</gene>
<evidence type="ECO:0000256" key="12">
    <source>
        <dbReference type="SAM" id="MobiDB-lite"/>
    </source>
</evidence>
<accession>A0A6M2D9P7</accession>
<feature type="region of interest" description="Disordered" evidence="12">
    <location>
        <begin position="70"/>
        <end position="108"/>
    </location>
</feature>
<evidence type="ECO:0000256" key="11">
    <source>
        <dbReference type="SAM" id="Coils"/>
    </source>
</evidence>
<keyword evidence="7 10" id="KW-0804">Transcription</keyword>
<evidence type="ECO:0000313" key="15">
    <source>
        <dbReference type="EMBL" id="NOV42410.1"/>
    </source>
</evidence>
<evidence type="ECO:0000256" key="8">
    <source>
        <dbReference type="ARBA" id="ARBA00023242"/>
    </source>
</evidence>
<evidence type="ECO:0000256" key="9">
    <source>
        <dbReference type="ARBA" id="ARBA00032016"/>
    </source>
</evidence>
<keyword evidence="6 10" id="KW-0010">Activator</keyword>
<comment type="subcellular location">
    <subcellularLocation>
        <location evidence="1 10">Nucleus</location>
    </subcellularLocation>
</comment>
<dbReference type="AlphaFoldDB" id="A0A6M2D9P7"/>
<dbReference type="Pfam" id="PF09606">
    <property type="entry name" value="Med15_N"/>
    <property type="match status" value="1"/>
</dbReference>
<sequence>MRLCLALICLCLIFFSLPFSEEAIRQAANPPFRSATEMENHVFQKARSKDEYLSYVARLIIHVREMSAKRDKASANPADSTGDDDALEASSMEPNTVEQMESAEPTSSALAETALAGQKTARASELEEEVKARREAIEEERKLRREEHFFRMRMMRAEAKERKAINDQKLKNAQAKARLLKLKVELLKKQQQ</sequence>
<evidence type="ECO:0000256" key="13">
    <source>
        <dbReference type="SAM" id="SignalP"/>
    </source>
</evidence>
<protein>
    <recommendedName>
        <fullName evidence="4 10">Mediator of RNA polymerase II transcription subunit 15</fullName>
    </recommendedName>
    <alternativeName>
        <fullName evidence="9 10">Mediator complex subunit 15</fullName>
    </alternativeName>
</protein>
<keyword evidence="5 10" id="KW-0805">Transcription regulation</keyword>
<feature type="coiled-coil region" evidence="11">
    <location>
        <begin position="123"/>
        <end position="192"/>
    </location>
</feature>
<dbReference type="Gene3D" id="1.10.246.20">
    <property type="entry name" value="Coactivator CBP, KIX domain"/>
    <property type="match status" value="1"/>
</dbReference>
<dbReference type="GO" id="GO:0005634">
    <property type="term" value="C:nucleus"/>
    <property type="evidence" value="ECO:0007669"/>
    <property type="project" value="UniProtKB-SubCell"/>
</dbReference>
<evidence type="ECO:0000256" key="2">
    <source>
        <dbReference type="ARBA" id="ARBA00009807"/>
    </source>
</evidence>
<feature type="chain" id="PRO_5026667807" description="Mediator of RNA polymerase II transcription subunit 15" evidence="13">
    <location>
        <begin position="19"/>
        <end position="192"/>
    </location>
</feature>
<evidence type="ECO:0000256" key="7">
    <source>
        <dbReference type="ARBA" id="ARBA00023163"/>
    </source>
</evidence>
<feature type="compositionally biased region" description="Polar residues" evidence="12">
    <location>
        <begin position="92"/>
        <end position="108"/>
    </location>
</feature>
<evidence type="ECO:0000256" key="1">
    <source>
        <dbReference type="ARBA" id="ARBA00004123"/>
    </source>
</evidence>
<feature type="signal peptide" evidence="13">
    <location>
        <begin position="1"/>
        <end position="18"/>
    </location>
</feature>
<organism evidence="15">
    <name type="scientific">Rhipicephalus microplus</name>
    <name type="common">Cattle tick</name>
    <name type="synonym">Boophilus microplus</name>
    <dbReference type="NCBI Taxonomy" id="6941"/>
    <lineage>
        <taxon>Eukaryota</taxon>
        <taxon>Metazoa</taxon>
        <taxon>Ecdysozoa</taxon>
        <taxon>Arthropoda</taxon>
        <taxon>Chelicerata</taxon>
        <taxon>Arachnida</taxon>
        <taxon>Acari</taxon>
        <taxon>Parasitiformes</taxon>
        <taxon>Ixodida</taxon>
        <taxon>Ixodoidea</taxon>
        <taxon>Ixodidae</taxon>
        <taxon>Rhipicephalinae</taxon>
        <taxon>Rhipicephalus</taxon>
        <taxon>Boophilus</taxon>
    </lineage>
</organism>
<comment type="function">
    <text evidence="10">Component of the Mediator complex, a coactivator involved in the regulated transcription of nearly all RNA polymerase II-dependent genes. Mediator functions as a bridge to convey information from gene-specific regulatory proteins to the basal RNA polymerase II transcription machinery. Mediator is recruited to promoters by direct interactions with regulatory proteins and serves as a scaffold for the assembly of a functional preinitiation complex with RNA polymerase II and the general transcription factors.</text>
</comment>
<comment type="subunit">
    <text evidence="3 10">Component of the Mediator complex.</text>
</comment>
<reference evidence="15" key="1">
    <citation type="submission" date="2019-09" db="EMBL/GenBank/DDBJ databases">
        <title>Organ-specific transcriptomic study of the physiology of the cattle tick, Rhipicephalus microplus.</title>
        <authorList>
            <person name="Tirloni L."/>
            <person name="Braz G."/>
            <person name="Gandara A.C.P."/>
            <person name="Sabadin G.A."/>
            <person name="da Silva R.M."/>
            <person name="Guizzo M.G."/>
            <person name="Machado J.A."/>
            <person name="Costa E.P."/>
            <person name="Gomes H.F."/>
            <person name="Moraes J."/>
            <person name="Mota M.B.S."/>
            <person name="Mesquita R.D."/>
            <person name="Alvarenga P.H."/>
            <person name="Alves F."/>
            <person name="Seixas A."/>
            <person name="da Fonseca R.N."/>
            <person name="Fogaca A."/>
            <person name="Logullo C."/>
            <person name="Tanaka A."/>
            <person name="Daffre S."/>
            <person name="Termignoni C."/>
            <person name="Vaz I.S.Jr."/>
            <person name="Oliveira P.L."/>
            <person name="Ribeiro J.M."/>
        </authorList>
    </citation>
    <scope>NUCLEOTIDE SEQUENCE</scope>
    <source>
        <strain evidence="15">Porto Alegre</strain>
    </source>
</reference>
<dbReference type="InterPro" id="IPR019087">
    <property type="entry name" value="Med15_N"/>
</dbReference>
<evidence type="ECO:0000256" key="10">
    <source>
        <dbReference type="RuleBase" id="RU364148"/>
    </source>
</evidence>
<evidence type="ECO:0000256" key="4">
    <source>
        <dbReference type="ARBA" id="ARBA00019613"/>
    </source>
</evidence>
<dbReference type="VEuPathDB" id="VectorBase:LOC119180868"/>
<keyword evidence="8 10" id="KW-0539">Nucleus</keyword>
<evidence type="ECO:0000259" key="14">
    <source>
        <dbReference type="Pfam" id="PF09606"/>
    </source>
</evidence>
<comment type="similarity">
    <text evidence="2 10">Belongs to the Mediator complex subunit 15 family.</text>
</comment>
<dbReference type="GO" id="GO:0003712">
    <property type="term" value="F:transcription coregulator activity"/>
    <property type="evidence" value="ECO:0007669"/>
    <property type="project" value="InterPro"/>
</dbReference>
<evidence type="ECO:0000256" key="3">
    <source>
        <dbReference type="ARBA" id="ARBA00011837"/>
    </source>
</evidence>
<proteinExistence type="inferred from homology"/>
<dbReference type="EMBL" id="GHWJ01009673">
    <property type="protein sequence ID" value="NOV42410.1"/>
    <property type="molecule type" value="Transcribed_RNA"/>
</dbReference>